<dbReference type="AlphaFoldDB" id="A0A939FMB9"/>
<dbReference type="EMBL" id="JAFMOF010000003">
    <property type="protein sequence ID" value="MBO0654856.1"/>
    <property type="molecule type" value="Genomic_DNA"/>
</dbReference>
<evidence type="ECO:0000313" key="3">
    <source>
        <dbReference type="Proteomes" id="UP000664781"/>
    </source>
</evidence>
<reference evidence="2" key="1">
    <citation type="submission" date="2021-03" db="EMBL/GenBank/DDBJ databases">
        <title>Streptomyces strains.</title>
        <authorList>
            <person name="Lund M.B."/>
            <person name="Toerring T."/>
        </authorList>
    </citation>
    <scope>NUCLEOTIDE SEQUENCE</scope>
    <source>
        <strain evidence="2">JCM 4242</strain>
    </source>
</reference>
<feature type="domain" description="DUF6924" evidence="1">
    <location>
        <begin position="18"/>
        <end position="145"/>
    </location>
</feature>
<gene>
    <name evidence="2" type="ORF">J1792_19365</name>
</gene>
<dbReference type="Proteomes" id="UP000664781">
    <property type="component" value="Unassembled WGS sequence"/>
</dbReference>
<evidence type="ECO:0000313" key="2">
    <source>
        <dbReference type="EMBL" id="MBO0654856.1"/>
    </source>
</evidence>
<organism evidence="2 3">
    <name type="scientific">Streptomyces triculaminicus</name>
    <dbReference type="NCBI Taxonomy" id="2816232"/>
    <lineage>
        <taxon>Bacteria</taxon>
        <taxon>Bacillati</taxon>
        <taxon>Actinomycetota</taxon>
        <taxon>Actinomycetes</taxon>
        <taxon>Kitasatosporales</taxon>
        <taxon>Streptomycetaceae</taxon>
        <taxon>Streptomyces</taxon>
    </lineage>
</organism>
<comment type="caution">
    <text evidence="2">The sequence shown here is derived from an EMBL/GenBank/DDBJ whole genome shotgun (WGS) entry which is preliminary data.</text>
</comment>
<proteinExistence type="predicted"/>
<accession>A0A939FMB9</accession>
<protein>
    <recommendedName>
        <fullName evidence="1">DUF6924 domain-containing protein</fullName>
    </recommendedName>
</protein>
<sequence length="145" mass="15959">MTQERPSISALLTDAGSTPVLRTDFSDQEAWEDIREAIGTPTERDEFVADVTLFDDASCEGLTARELVALVPDDYDHALLVLVDDVAMASDEMPLLCVDLADERGRTLRVVAAELWSIENNLSLANMDFEEFVDAAEADGVFRGF</sequence>
<name>A0A939FMB9_9ACTN</name>
<keyword evidence="3" id="KW-1185">Reference proteome</keyword>
<dbReference type="RefSeq" id="WP_086572039.1">
    <property type="nucleotide sequence ID" value="NZ_JAFMOF010000003.1"/>
</dbReference>
<dbReference type="InterPro" id="IPR053832">
    <property type="entry name" value="DUF6924"/>
</dbReference>
<evidence type="ECO:0000259" key="1">
    <source>
        <dbReference type="Pfam" id="PF21962"/>
    </source>
</evidence>
<dbReference type="Pfam" id="PF21962">
    <property type="entry name" value="DUF6924"/>
    <property type="match status" value="1"/>
</dbReference>